<feature type="region of interest" description="Disordered" evidence="6">
    <location>
        <begin position="198"/>
        <end position="225"/>
    </location>
</feature>
<protein>
    <recommendedName>
        <fullName evidence="7 8">RNA polymerase sigma-70 domain-containing protein</fullName>
    </recommendedName>
</protein>
<evidence type="ECO:0000313" key="9">
    <source>
        <dbReference type="EMBL" id="KAK9733345.1"/>
    </source>
</evidence>
<dbReference type="InterPro" id="IPR014284">
    <property type="entry name" value="RNA_pol_sigma-70_dom"/>
</dbReference>
<dbReference type="PANTHER" id="PTHR30603">
    <property type="entry name" value="RNA POLYMERASE SIGMA FACTOR RPO"/>
    <property type="match status" value="1"/>
</dbReference>
<dbReference type="InterPro" id="IPR000943">
    <property type="entry name" value="RNA_pol_sigma70"/>
</dbReference>
<dbReference type="PROSITE" id="PS00715">
    <property type="entry name" value="SIGMA70_1"/>
    <property type="match status" value="1"/>
</dbReference>
<dbReference type="CDD" id="cd06171">
    <property type="entry name" value="Sigma70_r4"/>
    <property type="match status" value="1"/>
</dbReference>
<dbReference type="PROSITE" id="PS00716">
    <property type="entry name" value="SIGMA70_2"/>
    <property type="match status" value="1"/>
</dbReference>
<feature type="domain" description="RNA polymerase sigma-70" evidence="8">
    <location>
        <begin position="506"/>
        <end position="532"/>
    </location>
</feature>
<dbReference type="EMBL" id="JBDFQZ010000004">
    <property type="protein sequence ID" value="KAK9733345.1"/>
    <property type="molecule type" value="Genomic_DNA"/>
</dbReference>
<dbReference type="InterPro" id="IPR013325">
    <property type="entry name" value="RNA_pol_sigma_r2"/>
</dbReference>
<dbReference type="GO" id="GO:0003677">
    <property type="term" value="F:DNA binding"/>
    <property type="evidence" value="ECO:0007669"/>
    <property type="project" value="UniProtKB-KW"/>
</dbReference>
<evidence type="ECO:0000256" key="5">
    <source>
        <dbReference type="ARBA" id="ARBA00023163"/>
    </source>
</evidence>
<dbReference type="Pfam" id="PF04545">
    <property type="entry name" value="Sigma70_r4"/>
    <property type="match status" value="1"/>
</dbReference>
<comment type="caution">
    <text evidence="9">The sequence shown here is derived from an EMBL/GenBank/DDBJ whole genome shotgun (WGS) entry which is preliminary data.</text>
</comment>
<proteinExistence type="inferred from homology"/>
<organism evidence="9 10">
    <name type="scientific">Saponaria officinalis</name>
    <name type="common">Common soapwort</name>
    <name type="synonym">Lychnis saponaria</name>
    <dbReference type="NCBI Taxonomy" id="3572"/>
    <lineage>
        <taxon>Eukaryota</taxon>
        <taxon>Viridiplantae</taxon>
        <taxon>Streptophyta</taxon>
        <taxon>Embryophyta</taxon>
        <taxon>Tracheophyta</taxon>
        <taxon>Spermatophyta</taxon>
        <taxon>Magnoliopsida</taxon>
        <taxon>eudicotyledons</taxon>
        <taxon>Gunneridae</taxon>
        <taxon>Pentapetalae</taxon>
        <taxon>Caryophyllales</taxon>
        <taxon>Caryophyllaceae</taxon>
        <taxon>Caryophylleae</taxon>
        <taxon>Saponaria</taxon>
    </lineage>
</organism>
<evidence type="ECO:0000256" key="1">
    <source>
        <dbReference type="ARBA" id="ARBA00007788"/>
    </source>
</evidence>
<dbReference type="InterPro" id="IPR007630">
    <property type="entry name" value="RNA_pol_sigma70_r4"/>
</dbReference>
<keyword evidence="2" id="KW-0805">Transcription regulation</keyword>
<evidence type="ECO:0000259" key="7">
    <source>
        <dbReference type="PROSITE" id="PS00715"/>
    </source>
</evidence>
<dbReference type="InterPro" id="IPR007624">
    <property type="entry name" value="RNA_pol_sigma70_r3"/>
</dbReference>
<keyword evidence="5" id="KW-0804">Transcription</keyword>
<reference evidence="9" key="1">
    <citation type="submission" date="2024-03" db="EMBL/GenBank/DDBJ databases">
        <title>WGS assembly of Saponaria officinalis var. Norfolk2.</title>
        <authorList>
            <person name="Jenkins J."/>
            <person name="Shu S."/>
            <person name="Grimwood J."/>
            <person name="Barry K."/>
            <person name="Goodstein D."/>
            <person name="Schmutz J."/>
            <person name="Leebens-Mack J."/>
            <person name="Osbourn A."/>
        </authorList>
    </citation>
    <scope>NUCLEOTIDE SEQUENCE [LARGE SCALE GENOMIC DNA]</scope>
    <source>
        <strain evidence="9">JIC</strain>
    </source>
</reference>
<dbReference type="Proteomes" id="UP001443914">
    <property type="component" value="Unassembled WGS sequence"/>
</dbReference>
<keyword evidence="4" id="KW-0238">DNA-binding</keyword>
<dbReference type="InterPro" id="IPR050239">
    <property type="entry name" value="Sigma-70_RNA_pol_init_factors"/>
</dbReference>
<dbReference type="Pfam" id="PF04539">
    <property type="entry name" value="Sigma70_r3"/>
    <property type="match status" value="1"/>
</dbReference>
<keyword evidence="10" id="KW-1185">Reference proteome</keyword>
<dbReference type="InterPro" id="IPR036388">
    <property type="entry name" value="WH-like_DNA-bd_sf"/>
</dbReference>
<dbReference type="GO" id="GO:0071482">
    <property type="term" value="P:cellular response to light stimulus"/>
    <property type="evidence" value="ECO:0007669"/>
    <property type="project" value="UniProtKB-ARBA"/>
</dbReference>
<dbReference type="GO" id="GO:0016987">
    <property type="term" value="F:sigma factor activity"/>
    <property type="evidence" value="ECO:0007669"/>
    <property type="project" value="UniProtKB-KW"/>
</dbReference>
<evidence type="ECO:0000259" key="8">
    <source>
        <dbReference type="PROSITE" id="PS00716"/>
    </source>
</evidence>
<dbReference type="GO" id="GO:0006352">
    <property type="term" value="P:DNA-templated transcription initiation"/>
    <property type="evidence" value="ECO:0007669"/>
    <property type="project" value="InterPro"/>
</dbReference>
<accession>A0AAW1LHW3</accession>
<feature type="domain" description="RNA polymerase sigma-70" evidence="7">
    <location>
        <begin position="335"/>
        <end position="348"/>
    </location>
</feature>
<name>A0AAW1LHW3_SAPOF</name>
<dbReference type="NCBIfam" id="TIGR02937">
    <property type="entry name" value="sigma70-ECF"/>
    <property type="match status" value="1"/>
</dbReference>
<dbReference type="InterPro" id="IPR013324">
    <property type="entry name" value="RNA_pol_sigma_r3/r4-like"/>
</dbReference>
<dbReference type="Gene3D" id="1.20.120.1810">
    <property type="match status" value="1"/>
</dbReference>
<dbReference type="Pfam" id="PF04542">
    <property type="entry name" value="Sigma70_r2"/>
    <property type="match status" value="1"/>
</dbReference>
<evidence type="ECO:0000256" key="3">
    <source>
        <dbReference type="ARBA" id="ARBA00023082"/>
    </source>
</evidence>
<evidence type="ECO:0000256" key="2">
    <source>
        <dbReference type="ARBA" id="ARBA00023015"/>
    </source>
</evidence>
<dbReference type="SUPFAM" id="SSF88946">
    <property type="entry name" value="Sigma2 domain of RNA polymerase sigma factors"/>
    <property type="match status" value="1"/>
</dbReference>
<dbReference type="InterPro" id="IPR007627">
    <property type="entry name" value="RNA_pol_sigma70_r2"/>
</dbReference>
<dbReference type="Gene3D" id="1.10.10.10">
    <property type="entry name" value="Winged helix-like DNA-binding domain superfamily/Winged helix DNA-binding domain"/>
    <property type="match status" value="2"/>
</dbReference>
<comment type="similarity">
    <text evidence="1">Belongs to the sigma-70 factor family.</text>
</comment>
<evidence type="ECO:0000313" key="10">
    <source>
        <dbReference type="Proteomes" id="UP001443914"/>
    </source>
</evidence>
<dbReference type="SUPFAM" id="SSF88659">
    <property type="entry name" value="Sigma3 and sigma4 domains of RNA polymerase sigma factors"/>
    <property type="match status" value="2"/>
</dbReference>
<gene>
    <name evidence="9" type="ORF">RND81_04G061600</name>
</gene>
<dbReference type="AlphaFoldDB" id="A0AAW1LHW3"/>
<dbReference type="PRINTS" id="PR00046">
    <property type="entry name" value="SIGMA70FCT"/>
</dbReference>
<evidence type="ECO:0000256" key="6">
    <source>
        <dbReference type="SAM" id="MobiDB-lite"/>
    </source>
</evidence>
<dbReference type="PANTHER" id="PTHR30603:SF45">
    <property type="entry name" value="RNA POLYMERASE SIGMA FACTOR SIGF, CHLOROPLASTIC"/>
    <property type="match status" value="1"/>
</dbReference>
<evidence type="ECO:0000256" key="4">
    <source>
        <dbReference type="ARBA" id="ARBA00023125"/>
    </source>
</evidence>
<keyword evidence="3" id="KW-0731">Sigma factor</keyword>
<sequence>MEASINLLSSSSSFPLRTHFRNSALSVPVLNEQTSTLAAIPATSLLKQFPASVLSHEQRDDCKPTSTLRDDKTYQAQLTLERQMMEDVEFLQKHMRSSLPRLWHFEHELYHSSGLSNFLTSLGNEEHSTSGDANNPINVESRDAISLAREALSASKLASSSVAISETNDADFDASLSPRSIDKLEVKQTVRSTRLLERKARRRKSSKPRVIHETNSPVKVEPRRSSEAFDHNDPLRMFLWGPEKKQLLTLAEETALIREIQDFDKLVAIKEKLQSQFEREPTISEWADAVGLSSGTLSSKFSSWKRSREKLIYANFRMVVYIAKQYQGRGLSLQDLMQEGSMGLMKSLEKFKPQAGCRFSSYAYWWIRQSIKKAIFQHSRTIRVPETMYSLLGKVLEAKKVCIQEGHHNPTDEELAKRVGITVEKLGNMMALMRYPLSMQQPVWADQSTTLQEVTADTKIENPGISVERQLMRKHVRSLLGILSSKEQKIMKLRFGIGSNSEKRHSLSEIGVMFGLSKERVRQLESRALNTLKESLSSHGLKSYTELLM</sequence>
<feature type="compositionally biased region" description="Basic residues" evidence="6">
    <location>
        <begin position="199"/>
        <end position="209"/>
    </location>
</feature>